<keyword evidence="3" id="KW-1185">Reference proteome</keyword>
<feature type="compositionally biased region" description="Basic and acidic residues" evidence="1">
    <location>
        <begin position="137"/>
        <end position="150"/>
    </location>
</feature>
<feature type="compositionally biased region" description="Polar residues" evidence="1">
    <location>
        <begin position="124"/>
        <end position="134"/>
    </location>
</feature>
<feature type="region of interest" description="Disordered" evidence="1">
    <location>
        <begin position="124"/>
        <end position="150"/>
    </location>
</feature>
<accession>A0AA40KML2</accession>
<feature type="region of interest" description="Disordered" evidence="1">
    <location>
        <begin position="73"/>
        <end position="99"/>
    </location>
</feature>
<protein>
    <submittedName>
        <fullName evidence="2">Uncharacterized protein</fullName>
    </submittedName>
</protein>
<evidence type="ECO:0000256" key="1">
    <source>
        <dbReference type="SAM" id="MobiDB-lite"/>
    </source>
</evidence>
<evidence type="ECO:0000313" key="2">
    <source>
        <dbReference type="EMBL" id="KAK1126016.1"/>
    </source>
</evidence>
<sequence length="150" mass="17184">MLRKIVGETIRERFANYVASTVSEPWPGPYRSKSYVCIKKRKICLKSPSEKKQCRSQASNAFEGIVETSCTRTYEQQQRRQRRVDEEEEGMKQGVREGSSSSYRLMVCSRIGLVDRRLNWVSVQSPANTSSTASPRLARESEKRVEATNN</sequence>
<reference evidence="2" key="1">
    <citation type="submission" date="2021-10" db="EMBL/GenBank/DDBJ databases">
        <title>Melipona bicolor Genome sequencing and assembly.</title>
        <authorList>
            <person name="Araujo N.S."/>
            <person name="Arias M.C."/>
        </authorList>
    </citation>
    <scope>NUCLEOTIDE SEQUENCE</scope>
    <source>
        <strain evidence="2">USP_2M_L1-L4_2017</strain>
        <tissue evidence="2">Whole body</tissue>
    </source>
</reference>
<gene>
    <name evidence="2" type="ORF">K0M31_005546</name>
</gene>
<proteinExistence type="predicted"/>
<dbReference type="AlphaFoldDB" id="A0AA40KML2"/>
<dbReference type="EMBL" id="JAHYIQ010000015">
    <property type="protein sequence ID" value="KAK1126016.1"/>
    <property type="molecule type" value="Genomic_DNA"/>
</dbReference>
<evidence type="ECO:0000313" key="3">
    <source>
        <dbReference type="Proteomes" id="UP001177670"/>
    </source>
</evidence>
<comment type="caution">
    <text evidence="2">The sequence shown here is derived from an EMBL/GenBank/DDBJ whole genome shotgun (WGS) entry which is preliminary data.</text>
</comment>
<name>A0AA40KML2_9HYME</name>
<organism evidence="2 3">
    <name type="scientific">Melipona bicolor</name>
    <dbReference type="NCBI Taxonomy" id="60889"/>
    <lineage>
        <taxon>Eukaryota</taxon>
        <taxon>Metazoa</taxon>
        <taxon>Ecdysozoa</taxon>
        <taxon>Arthropoda</taxon>
        <taxon>Hexapoda</taxon>
        <taxon>Insecta</taxon>
        <taxon>Pterygota</taxon>
        <taxon>Neoptera</taxon>
        <taxon>Endopterygota</taxon>
        <taxon>Hymenoptera</taxon>
        <taxon>Apocrita</taxon>
        <taxon>Aculeata</taxon>
        <taxon>Apoidea</taxon>
        <taxon>Anthophila</taxon>
        <taxon>Apidae</taxon>
        <taxon>Melipona</taxon>
    </lineage>
</organism>
<dbReference type="Proteomes" id="UP001177670">
    <property type="component" value="Unassembled WGS sequence"/>
</dbReference>